<reference evidence="1" key="1">
    <citation type="submission" date="2014-11" db="EMBL/GenBank/DDBJ databases">
        <authorList>
            <person name="Amaro Gonzalez C."/>
        </authorList>
    </citation>
    <scope>NUCLEOTIDE SEQUENCE</scope>
</reference>
<accession>A0A0E9R1L4</accession>
<dbReference type="AlphaFoldDB" id="A0A0E9R1L4"/>
<dbReference type="EMBL" id="GBXM01085573">
    <property type="protein sequence ID" value="JAH23004.1"/>
    <property type="molecule type" value="Transcribed_RNA"/>
</dbReference>
<evidence type="ECO:0000313" key="1">
    <source>
        <dbReference type="EMBL" id="JAH23004.1"/>
    </source>
</evidence>
<proteinExistence type="predicted"/>
<sequence>MICRAKGVFPFCSSRYTPSNMASGGISFV</sequence>
<name>A0A0E9R1L4_ANGAN</name>
<reference evidence="1" key="2">
    <citation type="journal article" date="2015" name="Fish Shellfish Immunol.">
        <title>Early steps in the European eel (Anguilla anguilla)-Vibrio vulnificus interaction in the gills: Role of the RtxA13 toxin.</title>
        <authorList>
            <person name="Callol A."/>
            <person name="Pajuelo D."/>
            <person name="Ebbesson L."/>
            <person name="Teles M."/>
            <person name="MacKenzie S."/>
            <person name="Amaro C."/>
        </authorList>
    </citation>
    <scope>NUCLEOTIDE SEQUENCE</scope>
</reference>
<organism evidence="1">
    <name type="scientific">Anguilla anguilla</name>
    <name type="common">European freshwater eel</name>
    <name type="synonym">Muraena anguilla</name>
    <dbReference type="NCBI Taxonomy" id="7936"/>
    <lineage>
        <taxon>Eukaryota</taxon>
        <taxon>Metazoa</taxon>
        <taxon>Chordata</taxon>
        <taxon>Craniata</taxon>
        <taxon>Vertebrata</taxon>
        <taxon>Euteleostomi</taxon>
        <taxon>Actinopterygii</taxon>
        <taxon>Neopterygii</taxon>
        <taxon>Teleostei</taxon>
        <taxon>Anguilliformes</taxon>
        <taxon>Anguillidae</taxon>
        <taxon>Anguilla</taxon>
    </lineage>
</organism>
<protein>
    <submittedName>
        <fullName evidence="1">Uncharacterized protein</fullName>
    </submittedName>
</protein>